<evidence type="ECO:0000256" key="4">
    <source>
        <dbReference type="ARBA" id="ARBA00022964"/>
    </source>
</evidence>
<feature type="domain" description="Catechol dioxygenase N-terminal" evidence="8">
    <location>
        <begin position="22"/>
        <end position="94"/>
    </location>
</feature>
<proteinExistence type="inferred from homology"/>
<keyword evidence="5" id="KW-0560">Oxidoreductase</keyword>
<evidence type="ECO:0000256" key="5">
    <source>
        <dbReference type="ARBA" id="ARBA00023002"/>
    </source>
</evidence>
<organism evidence="9 10">
    <name type="scientific">Pigmentiphaga kullae</name>
    <dbReference type="NCBI Taxonomy" id="151784"/>
    <lineage>
        <taxon>Bacteria</taxon>
        <taxon>Pseudomonadati</taxon>
        <taxon>Pseudomonadota</taxon>
        <taxon>Betaproteobacteria</taxon>
        <taxon>Burkholderiales</taxon>
        <taxon>Alcaligenaceae</taxon>
        <taxon>Pigmentiphaga</taxon>
    </lineage>
</organism>
<dbReference type="SUPFAM" id="SSF49482">
    <property type="entry name" value="Aromatic compound dioxygenase"/>
    <property type="match status" value="1"/>
</dbReference>
<evidence type="ECO:0000259" key="8">
    <source>
        <dbReference type="Pfam" id="PF04444"/>
    </source>
</evidence>
<dbReference type="PANTHER" id="PTHR33711:SF7">
    <property type="entry name" value="INTRADIOL RING-CLEAVAGE DIOXYGENASES DOMAIN-CONTAINING PROTEIN-RELATED"/>
    <property type="match status" value="1"/>
</dbReference>
<feature type="domain" description="Intradiol ring-cleavage dioxygenases" evidence="7">
    <location>
        <begin position="102"/>
        <end position="260"/>
    </location>
</feature>
<gene>
    <name evidence="9" type="ORF">EV675_3569</name>
</gene>
<evidence type="ECO:0000256" key="3">
    <source>
        <dbReference type="ARBA" id="ARBA00022723"/>
    </source>
</evidence>
<dbReference type="PANTHER" id="PTHR33711">
    <property type="entry name" value="DIOXYGENASE, PUTATIVE (AFU_ORTHOLOGUE AFUA_2G02910)-RELATED"/>
    <property type="match status" value="1"/>
</dbReference>
<dbReference type="EMBL" id="SGXC01000002">
    <property type="protein sequence ID" value="RZS80956.1"/>
    <property type="molecule type" value="Genomic_DNA"/>
</dbReference>
<reference evidence="9 10" key="1">
    <citation type="submission" date="2019-02" db="EMBL/GenBank/DDBJ databases">
        <title>Genomic Encyclopedia of Type Strains, Phase IV (KMG-IV): sequencing the most valuable type-strain genomes for metagenomic binning, comparative biology and taxonomic classification.</title>
        <authorList>
            <person name="Goeker M."/>
        </authorList>
    </citation>
    <scope>NUCLEOTIDE SEQUENCE [LARGE SCALE GENOMIC DNA]</scope>
    <source>
        <strain evidence="9 10">K24</strain>
    </source>
</reference>
<evidence type="ECO:0000256" key="1">
    <source>
        <dbReference type="ARBA" id="ARBA00001965"/>
    </source>
</evidence>
<evidence type="ECO:0000313" key="9">
    <source>
        <dbReference type="EMBL" id="RZS80956.1"/>
    </source>
</evidence>
<evidence type="ECO:0000256" key="6">
    <source>
        <dbReference type="ARBA" id="ARBA00023004"/>
    </source>
</evidence>
<dbReference type="Pfam" id="PF00775">
    <property type="entry name" value="Dioxygenase_C"/>
    <property type="match status" value="1"/>
</dbReference>
<keyword evidence="3" id="KW-0479">Metal-binding</keyword>
<sequence>MLPSTPESLTPIVVQSMANTSDARIKELLCSLVRHLHAFVLETRLTEAEFEYALDYVNAIGQATCDTKNEAVLVADLLGVSSLVALLNNADHHGESDAALLGPFWRANSPSLEPGASLAAPGTPGIPLEGSGLVQDREGRPLAGVTVDIWHASPSGLYENQDETQPDMNLRGRFTTDENGRFRFRSVRPAGYPVPVDGPGGVLLRAQERHEFRPAHLHFMFSKPGYKVLITQVYADDSEFLHSDPTFGVTRRLVGQYRVEPRPGGDVAVFDHCFTLLEGEMVFPHPPIP</sequence>
<keyword evidence="4 9" id="KW-0223">Dioxygenase</keyword>
<protein>
    <submittedName>
        <fullName evidence="9">Catechol 1,2-dioxygenase</fullName>
    </submittedName>
</protein>
<comment type="cofactor">
    <cofactor evidence="1">
        <name>Fe(3+)</name>
        <dbReference type="ChEBI" id="CHEBI:29034"/>
    </cofactor>
</comment>
<dbReference type="InterPro" id="IPR050770">
    <property type="entry name" value="Intradiol_RC_Dioxygenase"/>
</dbReference>
<evidence type="ECO:0000256" key="2">
    <source>
        <dbReference type="ARBA" id="ARBA00007825"/>
    </source>
</evidence>
<name>A0A4Q7ND81_9BURK</name>
<evidence type="ECO:0000259" key="7">
    <source>
        <dbReference type="Pfam" id="PF00775"/>
    </source>
</evidence>
<evidence type="ECO:0000313" key="10">
    <source>
        <dbReference type="Proteomes" id="UP000292445"/>
    </source>
</evidence>
<dbReference type="Proteomes" id="UP000292445">
    <property type="component" value="Unassembled WGS sequence"/>
</dbReference>
<dbReference type="Pfam" id="PF04444">
    <property type="entry name" value="Dioxygenase_N"/>
    <property type="match status" value="1"/>
</dbReference>
<dbReference type="GO" id="GO:0008199">
    <property type="term" value="F:ferric iron binding"/>
    <property type="evidence" value="ECO:0007669"/>
    <property type="project" value="InterPro"/>
</dbReference>
<dbReference type="GO" id="GO:0009712">
    <property type="term" value="P:catechol-containing compound metabolic process"/>
    <property type="evidence" value="ECO:0007669"/>
    <property type="project" value="InterPro"/>
</dbReference>
<dbReference type="Gene3D" id="2.60.130.10">
    <property type="entry name" value="Aromatic compound dioxygenase"/>
    <property type="match status" value="1"/>
</dbReference>
<accession>A0A4Q7ND81</accession>
<dbReference type="InterPro" id="IPR000627">
    <property type="entry name" value="Intradiol_dOase_C"/>
</dbReference>
<dbReference type="InterPro" id="IPR015889">
    <property type="entry name" value="Intradiol_dOase_core"/>
</dbReference>
<dbReference type="GO" id="GO:0018576">
    <property type="term" value="F:catechol 1,2-dioxygenase activity"/>
    <property type="evidence" value="ECO:0007669"/>
    <property type="project" value="InterPro"/>
</dbReference>
<comment type="caution">
    <text evidence="9">The sequence shown here is derived from an EMBL/GenBank/DDBJ whole genome shotgun (WGS) entry which is preliminary data.</text>
</comment>
<keyword evidence="10" id="KW-1185">Reference proteome</keyword>
<keyword evidence="6" id="KW-0408">Iron</keyword>
<dbReference type="InterPro" id="IPR007535">
    <property type="entry name" value="Catechol_dOase_N"/>
</dbReference>
<dbReference type="OrthoDB" id="9800887at2"/>
<comment type="similarity">
    <text evidence="2">Belongs to the intradiol ring-cleavage dioxygenase family.</text>
</comment>
<dbReference type="AlphaFoldDB" id="A0A4Q7ND81"/>